<comment type="caution">
    <text evidence="2">The sequence shown here is derived from an EMBL/GenBank/DDBJ whole genome shotgun (WGS) entry which is preliminary data.</text>
</comment>
<evidence type="ECO:0000313" key="2">
    <source>
        <dbReference type="EMBL" id="TRY70536.1"/>
    </source>
</evidence>
<dbReference type="AlphaFoldDB" id="A0A553NYM5"/>
<protein>
    <submittedName>
        <fullName evidence="2">Uncharacterized protein</fullName>
    </submittedName>
</protein>
<keyword evidence="3" id="KW-1185">Reference proteome</keyword>
<evidence type="ECO:0000313" key="3">
    <source>
        <dbReference type="Proteomes" id="UP000318571"/>
    </source>
</evidence>
<evidence type="ECO:0000256" key="1">
    <source>
        <dbReference type="SAM" id="MobiDB-lite"/>
    </source>
</evidence>
<gene>
    <name evidence="2" type="ORF">TCAL_12628</name>
</gene>
<dbReference type="Proteomes" id="UP000318571">
    <property type="component" value="Chromosome 9"/>
</dbReference>
<proteinExistence type="predicted"/>
<reference evidence="2 3" key="1">
    <citation type="journal article" date="2018" name="Nat. Ecol. Evol.">
        <title>Genomic signatures of mitonuclear coevolution across populations of Tigriopus californicus.</title>
        <authorList>
            <person name="Barreto F.S."/>
            <person name="Watson E.T."/>
            <person name="Lima T.G."/>
            <person name="Willett C.S."/>
            <person name="Edmands S."/>
            <person name="Li W."/>
            <person name="Burton R.S."/>
        </authorList>
    </citation>
    <scope>NUCLEOTIDE SEQUENCE [LARGE SCALE GENOMIC DNA]</scope>
    <source>
        <strain evidence="2 3">San Diego</strain>
    </source>
</reference>
<feature type="compositionally biased region" description="Acidic residues" evidence="1">
    <location>
        <begin position="204"/>
        <end position="218"/>
    </location>
</feature>
<sequence>MVRQLARGDNPMEHLQDHWSSPSQVDLEYPAPPMPAHHRGRAGGEHPQPPQPQVLDVNGVLPYEVISTQFSSMVLDASPTPSKIPRAQAPPCPDLEDAFASSARISKVKEFEVQSDGVGWFQNDWAAPPLRRKKASSRPTYTFDSCLVPGKSRVSPGSRVNQNALPPAIIKHIEDSTSRALVLYKPPSSIIAECVPDRSSKTEESDEEGTTSETMEID</sequence>
<feature type="region of interest" description="Disordered" evidence="1">
    <location>
        <begin position="194"/>
        <end position="218"/>
    </location>
</feature>
<name>A0A553NYM5_TIGCA</name>
<organism evidence="2 3">
    <name type="scientific">Tigriopus californicus</name>
    <name type="common">Marine copepod</name>
    <dbReference type="NCBI Taxonomy" id="6832"/>
    <lineage>
        <taxon>Eukaryota</taxon>
        <taxon>Metazoa</taxon>
        <taxon>Ecdysozoa</taxon>
        <taxon>Arthropoda</taxon>
        <taxon>Crustacea</taxon>
        <taxon>Multicrustacea</taxon>
        <taxon>Hexanauplia</taxon>
        <taxon>Copepoda</taxon>
        <taxon>Harpacticoida</taxon>
        <taxon>Harpacticidae</taxon>
        <taxon>Tigriopus</taxon>
    </lineage>
</organism>
<feature type="region of interest" description="Disordered" evidence="1">
    <location>
        <begin position="1"/>
        <end position="53"/>
    </location>
</feature>
<dbReference type="EMBL" id="VCGU01000009">
    <property type="protein sequence ID" value="TRY70536.1"/>
    <property type="molecule type" value="Genomic_DNA"/>
</dbReference>
<accession>A0A553NYM5</accession>